<proteinExistence type="predicted"/>
<gene>
    <name evidence="5" type="ORF">NM961_09035</name>
</gene>
<dbReference type="PANTHER" id="PTHR46825">
    <property type="entry name" value="D-ALANYL-D-ALANINE-CARBOXYPEPTIDASE/ENDOPEPTIDASE AMPH"/>
    <property type="match status" value="1"/>
</dbReference>
<dbReference type="Pfam" id="PF00144">
    <property type="entry name" value="Beta-lactamase"/>
    <property type="match status" value="1"/>
</dbReference>
<evidence type="ECO:0000256" key="1">
    <source>
        <dbReference type="ARBA" id="ARBA00004370"/>
    </source>
</evidence>
<organism evidence="5 6">
    <name type="scientific">Tahibacter harae</name>
    <dbReference type="NCBI Taxonomy" id="2963937"/>
    <lineage>
        <taxon>Bacteria</taxon>
        <taxon>Pseudomonadati</taxon>
        <taxon>Pseudomonadota</taxon>
        <taxon>Gammaproteobacteria</taxon>
        <taxon>Lysobacterales</taxon>
        <taxon>Rhodanobacteraceae</taxon>
        <taxon>Tahibacter</taxon>
    </lineage>
</organism>
<dbReference type="InterPro" id="IPR050491">
    <property type="entry name" value="AmpC-like"/>
</dbReference>
<keyword evidence="2" id="KW-0472">Membrane</keyword>
<dbReference type="Gene3D" id="3.40.710.10">
    <property type="entry name" value="DD-peptidase/beta-lactamase superfamily"/>
    <property type="match status" value="1"/>
</dbReference>
<name>A0ABT1QRE4_9GAMM</name>
<evidence type="ECO:0000256" key="3">
    <source>
        <dbReference type="SAM" id="SignalP"/>
    </source>
</evidence>
<evidence type="ECO:0000256" key="2">
    <source>
        <dbReference type="ARBA" id="ARBA00023136"/>
    </source>
</evidence>
<evidence type="ECO:0000313" key="5">
    <source>
        <dbReference type="EMBL" id="MCQ4164854.1"/>
    </source>
</evidence>
<accession>A0ABT1QRE4</accession>
<dbReference type="Proteomes" id="UP001165498">
    <property type="component" value="Unassembled WGS sequence"/>
</dbReference>
<comment type="caution">
    <text evidence="5">The sequence shown here is derived from an EMBL/GenBank/DDBJ whole genome shotgun (WGS) entry which is preliminary data.</text>
</comment>
<evidence type="ECO:0000259" key="4">
    <source>
        <dbReference type="Pfam" id="PF00144"/>
    </source>
</evidence>
<feature type="chain" id="PRO_5046585108" evidence="3">
    <location>
        <begin position="21"/>
        <end position="369"/>
    </location>
</feature>
<keyword evidence="3" id="KW-0732">Signal</keyword>
<keyword evidence="6" id="KW-1185">Reference proteome</keyword>
<feature type="signal peptide" evidence="3">
    <location>
        <begin position="1"/>
        <end position="20"/>
    </location>
</feature>
<dbReference type="RefSeq" id="WP_255913815.1">
    <property type="nucleotide sequence ID" value="NZ_JANFQO010000006.1"/>
</dbReference>
<reference evidence="5" key="1">
    <citation type="submission" date="2022-07" db="EMBL/GenBank/DDBJ databases">
        <title>Tahibacter sp., a new gammaproteobacterium isolated from the silt sample collected at pig farm.</title>
        <authorList>
            <person name="Chen H."/>
        </authorList>
    </citation>
    <scope>NUCLEOTIDE SEQUENCE</scope>
    <source>
        <strain evidence="5">P2K</strain>
    </source>
</reference>
<protein>
    <submittedName>
        <fullName evidence="5">Beta-lactamase family protein</fullName>
    </submittedName>
</protein>
<dbReference type="InterPro" id="IPR001466">
    <property type="entry name" value="Beta-lactam-related"/>
</dbReference>
<dbReference type="EMBL" id="JANFQO010000006">
    <property type="protein sequence ID" value="MCQ4164854.1"/>
    <property type="molecule type" value="Genomic_DNA"/>
</dbReference>
<dbReference type="SUPFAM" id="SSF56601">
    <property type="entry name" value="beta-lactamase/transpeptidase-like"/>
    <property type="match status" value="1"/>
</dbReference>
<evidence type="ECO:0000313" key="6">
    <source>
        <dbReference type="Proteomes" id="UP001165498"/>
    </source>
</evidence>
<sequence length="369" mass="40590">MNKGFCRFVLLLAPLLPAQAAVPTDFIARYAREHRFSGTILAQEHGKPVFRQSFGLADIAFGVPNTPDTAYRIASITKAYTAVLVLQLAEQGRLDLHKTIRDYLPDYAGSGGRATLHQLLNHTSGLPNFDQVKDLQTALTQGIPAYQKPATSAQLLTNFCSGDRVAEPGAVFDYNNCDYIVLGRILEAVSGQRYEQLLAERIFRPLGLKHTGLPRQGVIVPRLARTYMFREDLNALADDLPVYAENWYAAGSLYATADDVLAFANALFGGRLLKPASLALMTTPGLDDYGYGVWSYDMNIGGRTQHVVKRPGRIMGAQTQLFRLVDADITLVLLANTDAVDLDEFAAEIARRTVARGDAKQRNRRGSAR</sequence>
<dbReference type="InterPro" id="IPR012338">
    <property type="entry name" value="Beta-lactam/transpept-like"/>
</dbReference>
<feature type="domain" description="Beta-lactamase-related" evidence="4">
    <location>
        <begin position="29"/>
        <end position="343"/>
    </location>
</feature>
<comment type="subcellular location">
    <subcellularLocation>
        <location evidence="1">Membrane</location>
    </subcellularLocation>
</comment>
<dbReference type="PANTHER" id="PTHR46825:SF11">
    <property type="entry name" value="PENICILLIN-BINDING PROTEIN 4"/>
    <property type="match status" value="1"/>
</dbReference>